<evidence type="ECO:0000313" key="3">
    <source>
        <dbReference type="EMBL" id="KAK6921013.1"/>
    </source>
</evidence>
<feature type="region of interest" description="Disordered" evidence="1">
    <location>
        <begin position="55"/>
        <end position="87"/>
    </location>
</feature>
<protein>
    <submittedName>
        <fullName evidence="3">FCP1 homology domain</fullName>
    </submittedName>
</protein>
<sequence length="621" mass="69564">MNLGKTEDIAESSLSGEKKKRKTKQSGSNSEYNIGVQCDIQDAFSDKEINFDTAPWNRMVRTTGGRNQRRNKPNDLENASANNNLPNASSQSCMNLPCYNQMSSASDVVANTLSSSEEKNVELPLSNSFITENLNSIMKNYLVEDDNNVSIEVSSIQTYTGKKQDYTYERIKSKSSKAQESSTILAHEEGTGSSMPVTETVPMEETTHNQEEALQSRLSDSTRNKGENLEAHETDTSLVSGDNLEEQEEIDYGTALGESKKRIPRKNSKDHISEDRFSGGVSKLDLPEGKLEQEIVSTGKVSQNAVESVPCSATNSEEDKASDVAACNDMSNKELLERIKENTLSEHCVPSLSCEAMLTNDINVDVLKEKEISPQTLHYAPEKALVSHGSRILLILDINGILADIVPYEPDDYIPDAIIGRKAVFKRPFCNSFLQFCFEKFNVGVWSSRTKTNVEDVVNFLWGQRKKNLLFVWDQSHCTNTGAYTLQNKNKPLLLKELKKLWEKHDPNLPWEKGEYNESNTLLLDDSPYKALRNPPHTGIFPYSFSYRDRNDNALAPKGSLTQYLEELATTDDVQKHIQKKHYGQREITSFDSSWSNFYAKISGANASQVEVEASNTASFI</sequence>
<dbReference type="SMART" id="SM00577">
    <property type="entry name" value="CPDc"/>
    <property type="match status" value="1"/>
</dbReference>
<evidence type="ECO:0000313" key="4">
    <source>
        <dbReference type="Proteomes" id="UP001370490"/>
    </source>
</evidence>
<evidence type="ECO:0000256" key="1">
    <source>
        <dbReference type="SAM" id="MobiDB-lite"/>
    </source>
</evidence>
<feature type="compositionally biased region" description="Basic and acidic residues" evidence="1">
    <location>
        <begin position="220"/>
        <end position="235"/>
    </location>
</feature>
<feature type="region of interest" description="Disordered" evidence="1">
    <location>
        <begin position="173"/>
        <end position="284"/>
    </location>
</feature>
<dbReference type="InterPro" id="IPR004274">
    <property type="entry name" value="FCP1_dom"/>
</dbReference>
<dbReference type="AlphaFoldDB" id="A0AAN8V401"/>
<dbReference type="Proteomes" id="UP001370490">
    <property type="component" value="Unassembled WGS sequence"/>
</dbReference>
<feature type="compositionally biased region" description="Low complexity" evidence="1">
    <location>
        <begin position="195"/>
        <end position="204"/>
    </location>
</feature>
<evidence type="ECO:0000259" key="2">
    <source>
        <dbReference type="PROSITE" id="PS50969"/>
    </source>
</evidence>
<name>A0AAN8V401_9MAGN</name>
<feature type="compositionally biased region" description="Low complexity" evidence="1">
    <location>
        <begin position="78"/>
        <end position="87"/>
    </location>
</feature>
<keyword evidence="4" id="KW-1185">Reference proteome</keyword>
<dbReference type="InterPro" id="IPR050365">
    <property type="entry name" value="TIM50"/>
</dbReference>
<dbReference type="InterPro" id="IPR023214">
    <property type="entry name" value="HAD_sf"/>
</dbReference>
<dbReference type="Gene3D" id="3.40.50.1000">
    <property type="entry name" value="HAD superfamily/HAD-like"/>
    <property type="match status" value="1"/>
</dbReference>
<dbReference type="Pfam" id="PF03031">
    <property type="entry name" value="NIF"/>
    <property type="match status" value="1"/>
</dbReference>
<comment type="caution">
    <text evidence="3">The sequence shown here is derived from an EMBL/GenBank/DDBJ whole genome shotgun (WGS) entry which is preliminary data.</text>
</comment>
<organism evidence="3 4">
    <name type="scientific">Dillenia turbinata</name>
    <dbReference type="NCBI Taxonomy" id="194707"/>
    <lineage>
        <taxon>Eukaryota</taxon>
        <taxon>Viridiplantae</taxon>
        <taxon>Streptophyta</taxon>
        <taxon>Embryophyta</taxon>
        <taxon>Tracheophyta</taxon>
        <taxon>Spermatophyta</taxon>
        <taxon>Magnoliopsida</taxon>
        <taxon>eudicotyledons</taxon>
        <taxon>Gunneridae</taxon>
        <taxon>Pentapetalae</taxon>
        <taxon>Dilleniales</taxon>
        <taxon>Dilleniaceae</taxon>
        <taxon>Dillenia</taxon>
    </lineage>
</organism>
<feature type="region of interest" description="Disordered" evidence="1">
    <location>
        <begin position="1"/>
        <end position="31"/>
    </location>
</feature>
<dbReference type="InterPro" id="IPR036412">
    <property type="entry name" value="HAD-like_sf"/>
</dbReference>
<gene>
    <name evidence="3" type="ORF">RJ641_014691</name>
</gene>
<proteinExistence type="predicted"/>
<dbReference type="EMBL" id="JBAMMX010000020">
    <property type="protein sequence ID" value="KAK6921013.1"/>
    <property type="molecule type" value="Genomic_DNA"/>
</dbReference>
<feature type="compositionally biased region" description="Basic and acidic residues" evidence="1">
    <location>
        <begin position="267"/>
        <end position="277"/>
    </location>
</feature>
<accession>A0AAN8V401</accession>
<reference evidence="3 4" key="1">
    <citation type="submission" date="2023-12" db="EMBL/GenBank/DDBJ databases">
        <title>A high-quality genome assembly for Dillenia turbinata (Dilleniales).</title>
        <authorList>
            <person name="Chanderbali A."/>
        </authorList>
    </citation>
    <scope>NUCLEOTIDE SEQUENCE [LARGE SCALE GENOMIC DNA]</scope>
    <source>
        <strain evidence="3">LSX21</strain>
        <tissue evidence="3">Leaf</tissue>
    </source>
</reference>
<dbReference type="PANTHER" id="PTHR12210">
    <property type="entry name" value="DULLARD PROTEIN PHOSPHATASE"/>
    <property type="match status" value="1"/>
</dbReference>
<dbReference type="PROSITE" id="PS50969">
    <property type="entry name" value="FCP1"/>
    <property type="match status" value="1"/>
</dbReference>
<dbReference type="SUPFAM" id="SSF56784">
    <property type="entry name" value="HAD-like"/>
    <property type="match status" value="1"/>
</dbReference>
<feature type="domain" description="FCP1 homology" evidence="2">
    <location>
        <begin position="387"/>
        <end position="568"/>
    </location>
</feature>